<dbReference type="Proteomes" id="UP000053937">
    <property type="component" value="Unassembled WGS sequence"/>
</dbReference>
<dbReference type="Gene3D" id="1.10.150.20">
    <property type="entry name" value="5' to 3' exonuclease, C-terminal subdomain"/>
    <property type="match status" value="1"/>
</dbReference>
<accession>A0A117MJ72</accession>
<proteinExistence type="predicted"/>
<keyword evidence="2" id="KW-1185">Reference proteome</keyword>
<dbReference type="OrthoDB" id="666031at2"/>
<dbReference type="EMBL" id="LMBR01000250">
    <property type="protein sequence ID" value="KUL20289.1"/>
    <property type="molecule type" value="Genomic_DNA"/>
</dbReference>
<reference evidence="1 2" key="1">
    <citation type="submission" date="2015-10" db="EMBL/GenBank/DDBJ databases">
        <title>Draft Genome Sequence of Chlorobium limicola strain Frasassi Growing under Artificial Lighting in the Frasassi Cave System.</title>
        <authorList>
            <person name="Mansor M."/>
            <person name="Macalady J."/>
        </authorList>
    </citation>
    <scope>NUCLEOTIDE SEQUENCE [LARGE SCALE GENOMIC DNA]</scope>
    <source>
        <strain evidence="1 2">Frasassi</strain>
    </source>
</reference>
<protein>
    <submittedName>
        <fullName evidence="1">Mitomycin resistance protein</fullName>
    </submittedName>
</protein>
<dbReference type="AlphaFoldDB" id="A0A117MJ72"/>
<dbReference type="Pfam" id="PF11731">
    <property type="entry name" value="Cdd1"/>
    <property type="match status" value="1"/>
</dbReference>
<dbReference type="InterPro" id="IPR021725">
    <property type="entry name" value="Cdd1"/>
</dbReference>
<gene>
    <name evidence="1" type="ORF">ASB62_09910</name>
</gene>
<organism evidence="1 2">
    <name type="scientific">Chlorobium limicola</name>
    <dbReference type="NCBI Taxonomy" id="1092"/>
    <lineage>
        <taxon>Bacteria</taxon>
        <taxon>Pseudomonadati</taxon>
        <taxon>Chlorobiota</taxon>
        <taxon>Chlorobiia</taxon>
        <taxon>Chlorobiales</taxon>
        <taxon>Chlorobiaceae</taxon>
        <taxon>Chlorobium/Pelodictyon group</taxon>
        <taxon>Chlorobium</taxon>
    </lineage>
</organism>
<comment type="caution">
    <text evidence="1">The sequence shown here is derived from an EMBL/GenBank/DDBJ whole genome shotgun (WGS) entry which is preliminary data.</text>
</comment>
<name>A0A117MJ72_CHLLI</name>
<evidence type="ECO:0000313" key="2">
    <source>
        <dbReference type="Proteomes" id="UP000053937"/>
    </source>
</evidence>
<dbReference type="RefSeq" id="WP_059139719.1">
    <property type="nucleotide sequence ID" value="NZ_LMBR01000250.1"/>
</dbReference>
<sequence>MNPSKVIRNQVRKLTDLPNIGKAVARDLNLIGISMPEQLVGRCPLEMYRDLCEMTDSLQDPCVIDIFMSVTSFMAGNDAQPWWNFTSERKRLLAGESRHRSDRREEA</sequence>
<evidence type="ECO:0000313" key="1">
    <source>
        <dbReference type="EMBL" id="KUL20289.1"/>
    </source>
</evidence>